<gene>
    <name evidence="1" type="ORF">A6A04_11955</name>
</gene>
<proteinExistence type="predicted"/>
<dbReference type="EMBL" id="LWQT01000028">
    <property type="protein sequence ID" value="OAN54633.1"/>
    <property type="molecule type" value="Genomic_DNA"/>
</dbReference>
<keyword evidence="2" id="KW-1185">Reference proteome</keyword>
<dbReference type="STRING" id="1285242.A6A04_11955"/>
<sequence>MLHRLICLGVVVMLGACASSSEKFQMPRAEVRGDLSRLVLYRTGINLGFGEENSVSLNGGIVCFISPGEVMVRDIRPGEYRLALDNPSTPGTSVMNFKAEPGKTVYISAAPNARRVAASAALGFIGTLLSADKSSSRGGNTFIEQVTAEVAKPELEQLYRCSCAPPGS</sequence>
<evidence type="ECO:0008006" key="3">
    <source>
        <dbReference type="Google" id="ProtNLM"/>
    </source>
</evidence>
<evidence type="ECO:0000313" key="1">
    <source>
        <dbReference type="EMBL" id="OAN54633.1"/>
    </source>
</evidence>
<dbReference type="PROSITE" id="PS51257">
    <property type="entry name" value="PROKAR_LIPOPROTEIN"/>
    <property type="match status" value="1"/>
</dbReference>
<dbReference type="AlphaFoldDB" id="A0A178MY81"/>
<dbReference type="OrthoDB" id="9855901at2"/>
<reference evidence="1 2" key="1">
    <citation type="submission" date="2016-04" db="EMBL/GenBank/DDBJ databases">
        <title>Draft genome sequence of freshwater magnetotactic bacteria Magnetospirillum marisnigri SP-1 and Magnetospirillum moscoviense BB-1.</title>
        <authorList>
            <person name="Koziaeva V."/>
            <person name="Dziuba M.V."/>
            <person name="Ivanov T.M."/>
            <person name="Kuznetsov B."/>
            <person name="Grouzdev D.S."/>
        </authorList>
    </citation>
    <scope>NUCLEOTIDE SEQUENCE [LARGE SCALE GENOMIC DNA]</scope>
    <source>
        <strain evidence="1 2">SP-1</strain>
    </source>
</reference>
<protein>
    <recommendedName>
        <fullName evidence="3">DUF2846 domain-containing protein</fullName>
    </recommendedName>
</protein>
<comment type="caution">
    <text evidence="1">The sequence shown here is derived from an EMBL/GenBank/DDBJ whole genome shotgun (WGS) entry which is preliminary data.</text>
</comment>
<accession>A0A178MY81</accession>
<organism evidence="1 2">
    <name type="scientific">Paramagnetospirillum marisnigri</name>
    <dbReference type="NCBI Taxonomy" id="1285242"/>
    <lineage>
        <taxon>Bacteria</taxon>
        <taxon>Pseudomonadati</taxon>
        <taxon>Pseudomonadota</taxon>
        <taxon>Alphaproteobacteria</taxon>
        <taxon>Rhodospirillales</taxon>
        <taxon>Magnetospirillaceae</taxon>
        <taxon>Paramagnetospirillum</taxon>
    </lineage>
</organism>
<dbReference type="RefSeq" id="WP_068489560.1">
    <property type="nucleotide sequence ID" value="NZ_LWQT01000028.1"/>
</dbReference>
<name>A0A178MY81_9PROT</name>
<evidence type="ECO:0000313" key="2">
    <source>
        <dbReference type="Proteomes" id="UP000078428"/>
    </source>
</evidence>
<dbReference type="Proteomes" id="UP000078428">
    <property type="component" value="Unassembled WGS sequence"/>
</dbReference>